<evidence type="ECO:0008006" key="4">
    <source>
        <dbReference type="Google" id="ProtNLM"/>
    </source>
</evidence>
<keyword evidence="3" id="KW-1185">Reference proteome</keyword>
<reference evidence="2 3" key="1">
    <citation type="submission" date="2018-02" db="EMBL/GenBank/DDBJ databases">
        <title>Novel Leptospira species isolated from soil and water in Japan.</title>
        <authorList>
            <person name="Nakao R."/>
            <person name="Masuzawa T."/>
        </authorList>
    </citation>
    <scope>NUCLEOTIDE SEQUENCE [LARGE SCALE GENOMIC DNA]</scope>
    <source>
        <strain evidence="2 3">YH101</strain>
    </source>
</reference>
<protein>
    <recommendedName>
        <fullName evidence="4">Amidase</fullName>
    </recommendedName>
</protein>
<evidence type="ECO:0000313" key="3">
    <source>
        <dbReference type="Proteomes" id="UP000245133"/>
    </source>
</evidence>
<dbReference type="AlphaFoldDB" id="A0A2P2E049"/>
<dbReference type="Proteomes" id="UP000245133">
    <property type="component" value="Unassembled WGS sequence"/>
</dbReference>
<accession>A0A2P2E049</accession>
<sequence>MKKKIISVLVGILFIILIWVQWNWKHIDAFPSIISSFYSKEYCSCFYVMQLSEQQCHDFARQWVPISEFKNDTDKKEVSVSGLGRTNKAIFKNERLGCVLDND</sequence>
<keyword evidence="1" id="KW-0472">Membrane</keyword>
<dbReference type="RefSeq" id="WP_108976010.1">
    <property type="nucleotide sequence ID" value="NZ_BFBB01000004.1"/>
</dbReference>
<evidence type="ECO:0000256" key="1">
    <source>
        <dbReference type="SAM" id="Phobius"/>
    </source>
</evidence>
<name>A0A2P2E049_9LEPT</name>
<gene>
    <name evidence="2" type="ORF">LPTSP4_17770</name>
</gene>
<organism evidence="2 3">
    <name type="scientific">Leptospira ryugenii</name>
    <dbReference type="NCBI Taxonomy" id="1917863"/>
    <lineage>
        <taxon>Bacteria</taxon>
        <taxon>Pseudomonadati</taxon>
        <taxon>Spirochaetota</taxon>
        <taxon>Spirochaetia</taxon>
        <taxon>Leptospirales</taxon>
        <taxon>Leptospiraceae</taxon>
        <taxon>Leptospira</taxon>
    </lineage>
</organism>
<keyword evidence="1" id="KW-0812">Transmembrane</keyword>
<dbReference type="OrthoDB" id="5526570at2"/>
<keyword evidence="1" id="KW-1133">Transmembrane helix</keyword>
<comment type="caution">
    <text evidence="2">The sequence shown here is derived from an EMBL/GenBank/DDBJ whole genome shotgun (WGS) entry which is preliminary data.</text>
</comment>
<dbReference type="EMBL" id="BFBB01000004">
    <property type="protein sequence ID" value="GBF50253.1"/>
    <property type="molecule type" value="Genomic_DNA"/>
</dbReference>
<feature type="transmembrane region" description="Helical" evidence="1">
    <location>
        <begin position="5"/>
        <end position="24"/>
    </location>
</feature>
<proteinExistence type="predicted"/>
<evidence type="ECO:0000313" key="2">
    <source>
        <dbReference type="EMBL" id="GBF50253.1"/>
    </source>
</evidence>